<dbReference type="InterPro" id="IPR029044">
    <property type="entry name" value="Nucleotide-diphossugar_trans"/>
</dbReference>
<feature type="non-terminal residue" evidence="4">
    <location>
        <position position="1"/>
    </location>
</feature>
<proteinExistence type="predicted"/>
<dbReference type="STRING" id="57577.A0A2K3N3V5"/>
<keyword evidence="2" id="KW-0328">Glycosyltransferase</keyword>
<reference evidence="4 5" key="2">
    <citation type="journal article" date="2017" name="Front. Plant Sci.">
        <title>Gene Classification and Mining of Molecular Markers Useful in Red Clover (Trifolium pratense) Breeding.</title>
        <authorList>
            <person name="Istvanek J."/>
            <person name="Dluhosova J."/>
            <person name="Dluhos P."/>
            <person name="Patkova L."/>
            <person name="Nedelnik J."/>
            <person name="Repkova J."/>
        </authorList>
    </citation>
    <scope>NUCLEOTIDE SEQUENCE [LARGE SCALE GENOMIC DNA]</scope>
    <source>
        <strain evidence="5">cv. Tatra</strain>
        <tissue evidence="4">Young leaves</tissue>
    </source>
</reference>
<dbReference type="AlphaFoldDB" id="A0A2K3N3V5"/>
<organism evidence="4 5">
    <name type="scientific">Trifolium pratense</name>
    <name type="common">Red clover</name>
    <dbReference type="NCBI Taxonomy" id="57577"/>
    <lineage>
        <taxon>Eukaryota</taxon>
        <taxon>Viridiplantae</taxon>
        <taxon>Streptophyta</taxon>
        <taxon>Embryophyta</taxon>
        <taxon>Tracheophyta</taxon>
        <taxon>Spermatophyta</taxon>
        <taxon>Magnoliopsida</taxon>
        <taxon>eudicotyledons</taxon>
        <taxon>Gunneridae</taxon>
        <taxon>Pentapetalae</taxon>
        <taxon>rosids</taxon>
        <taxon>fabids</taxon>
        <taxon>Fabales</taxon>
        <taxon>Fabaceae</taxon>
        <taxon>Papilionoideae</taxon>
        <taxon>50 kb inversion clade</taxon>
        <taxon>NPAAA clade</taxon>
        <taxon>Hologalegina</taxon>
        <taxon>IRL clade</taxon>
        <taxon>Trifolieae</taxon>
        <taxon>Trifolium</taxon>
    </lineage>
</organism>
<name>A0A2K3N3V5_TRIPR</name>
<comment type="pathway">
    <text evidence="1">Glycan metabolism; pectin biosynthesis.</text>
</comment>
<dbReference type="GO" id="GO:0016757">
    <property type="term" value="F:glycosyltransferase activity"/>
    <property type="evidence" value="ECO:0007669"/>
    <property type="project" value="UniProtKB-KW"/>
</dbReference>
<evidence type="ECO:0000313" key="5">
    <source>
        <dbReference type="Proteomes" id="UP000236291"/>
    </source>
</evidence>
<dbReference type="PANTHER" id="PTHR13778:SF5">
    <property type="entry name" value="HEXOSYLTRANSFERASE"/>
    <property type="match status" value="1"/>
</dbReference>
<accession>A0A2K3N3V5</accession>
<comment type="caution">
    <text evidence="4">The sequence shown here is derived from an EMBL/GenBank/DDBJ whole genome shotgun (WGS) entry which is preliminary data.</text>
</comment>
<sequence length="103" mass="11681">RERRKVYTKGGSVDESAEAKEDISLRFFASFSSCFGCGDKGWNQHGLGGDNIEGKLHPAPVSLLHWSRKGKPWLRLDSRNPCGVDHLWAPYDLYRPTSHYFEG</sequence>
<dbReference type="SUPFAM" id="SSF53448">
    <property type="entry name" value="Nucleotide-diphospho-sugar transferases"/>
    <property type="match status" value="1"/>
</dbReference>
<evidence type="ECO:0000313" key="4">
    <source>
        <dbReference type="EMBL" id="PNX97741.1"/>
    </source>
</evidence>
<protein>
    <submittedName>
        <fullName evidence="4">Putative galacturonosyltransferase 4-like protein</fullName>
    </submittedName>
</protein>
<dbReference type="InterPro" id="IPR050748">
    <property type="entry name" value="Glycosyltrans_8_dom-fam"/>
</dbReference>
<evidence type="ECO:0000256" key="2">
    <source>
        <dbReference type="ARBA" id="ARBA00022676"/>
    </source>
</evidence>
<reference evidence="4 5" key="1">
    <citation type="journal article" date="2014" name="Am. J. Bot.">
        <title>Genome assembly and annotation for red clover (Trifolium pratense; Fabaceae).</title>
        <authorList>
            <person name="Istvanek J."/>
            <person name="Jaros M."/>
            <person name="Krenek A."/>
            <person name="Repkova J."/>
        </authorList>
    </citation>
    <scope>NUCLEOTIDE SEQUENCE [LARGE SCALE GENOMIC DNA]</scope>
    <source>
        <strain evidence="5">cv. Tatra</strain>
        <tissue evidence="4">Young leaves</tissue>
    </source>
</reference>
<evidence type="ECO:0000256" key="1">
    <source>
        <dbReference type="ARBA" id="ARBA00004877"/>
    </source>
</evidence>
<dbReference type="EMBL" id="ASHM01015894">
    <property type="protein sequence ID" value="PNX97741.1"/>
    <property type="molecule type" value="Genomic_DNA"/>
</dbReference>
<dbReference type="PANTHER" id="PTHR13778">
    <property type="entry name" value="GLYCOSYLTRANSFERASE 8 DOMAIN-CONTAINING PROTEIN"/>
    <property type="match status" value="1"/>
</dbReference>
<gene>
    <name evidence="4" type="ORF">L195_g020974</name>
</gene>
<dbReference type="GO" id="GO:0005794">
    <property type="term" value="C:Golgi apparatus"/>
    <property type="evidence" value="ECO:0007669"/>
    <property type="project" value="TreeGrafter"/>
</dbReference>
<keyword evidence="3 4" id="KW-0808">Transferase</keyword>
<evidence type="ECO:0000256" key="3">
    <source>
        <dbReference type="ARBA" id="ARBA00022679"/>
    </source>
</evidence>
<dbReference type="Proteomes" id="UP000236291">
    <property type="component" value="Unassembled WGS sequence"/>
</dbReference>